<name>A0A840WC28_9ACTN</name>
<evidence type="ECO:0000313" key="3">
    <source>
        <dbReference type="Proteomes" id="UP000579647"/>
    </source>
</evidence>
<dbReference type="Gene3D" id="3.90.1720.10">
    <property type="entry name" value="endopeptidase domain like (from Nostoc punctiforme)"/>
    <property type="match status" value="1"/>
</dbReference>
<comment type="caution">
    <text evidence="2">The sequence shown here is derived from an EMBL/GenBank/DDBJ whole genome shotgun (WGS) entry which is preliminary data.</text>
</comment>
<dbReference type="EMBL" id="JACHDO010000001">
    <property type="protein sequence ID" value="MBB5494549.1"/>
    <property type="molecule type" value="Genomic_DNA"/>
</dbReference>
<organism evidence="2 3">
    <name type="scientific">Nocardiopsis metallicus</name>
    <dbReference type="NCBI Taxonomy" id="179819"/>
    <lineage>
        <taxon>Bacteria</taxon>
        <taxon>Bacillati</taxon>
        <taxon>Actinomycetota</taxon>
        <taxon>Actinomycetes</taxon>
        <taxon>Streptosporangiales</taxon>
        <taxon>Nocardiopsidaceae</taxon>
        <taxon>Nocardiopsis</taxon>
    </lineage>
</organism>
<protein>
    <submittedName>
        <fullName evidence="2">Cell wall-associated NlpC family hydrolase</fullName>
    </submittedName>
</protein>
<sequence>MVEVQRGQPRAHLIRGGEPVGPQPGDGGVDVERVPPHHGVEHQPQGTELVLQPLAVALLECAAVAEADLAVQLVAGVGDVELGATSCAGRAHSSSRVWGHNGLYVGNGMMVYAPSSGKTVSEVRLADYWAQHFVGARPP</sequence>
<feature type="region of interest" description="Disordered" evidence="1">
    <location>
        <begin position="1"/>
        <end position="30"/>
    </location>
</feature>
<accession>A0A840WC28</accession>
<reference evidence="2 3" key="1">
    <citation type="submission" date="2020-08" db="EMBL/GenBank/DDBJ databases">
        <title>Sequencing the genomes of 1000 actinobacteria strains.</title>
        <authorList>
            <person name="Klenk H.-P."/>
        </authorList>
    </citation>
    <scope>NUCLEOTIDE SEQUENCE [LARGE SCALE GENOMIC DNA]</scope>
    <source>
        <strain evidence="2 3">DSM 44598</strain>
    </source>
</reference>
<dbReference type="GO" id="GO:0016787">
    <property type="term" value="F:hydrolase activity"/>
    <property type="evidence" value="ECO:0007669"/>
    <property type="project" value="UniProtKB-KW"/>
</dbReference>
<dbReference type="SUPFAM" id="SSF54001">
    <property type="entry name" value="Cysteine proteinases"/>
    <property type="match status" value="1"/>
</dbReference>
<keyword evidence="2" id="KW-0378">Hydrolase</keyword>
<dbReference type="InterPro" id="IPR038765">
    <property type="entry name" value="Papain-like_cys_pep_sf"/>
</dbReference>
<dbReference type="AlphaFoldDB" id="A0A840WC28"/>
<gene>
    <name evidence="2" type="ORF">HNR07_005686</name>
</gene>
<evidence type="ECO:0000256" key="1">
    <source>
        <dbReference type="SAM" id="MobiDB-lite"/>
    </source>
</evidence>
<dbReference type="Proteomes" id="UP000579647">
    <property type="component" value="Unassembled WGS sequence"/>
</dbReference>
<proteinExistence type="predicted"/>
<evidence type="ECO:0000313" key="2">
    <source>
        <dbReference type="EMBL" id="MBB5494549.1"/>
    </source>
</evidence>
<keyword evidence="3" id="KW-1185">Reference proteome</keyword>